<protein>
    <submittedName>
        <fullName evidence="2">DUF2939 domain-containing protein</fullName>
    </submittedName>
</protein>
<keyword evidence="3" id="KW-1185">Reference proteome</keyword>
<accession>A0ABW0FMU7</accession>
<name>A0ABW0FMU7_9CAUL</name>
<reference evidence="3" key="1">
    <citation type="journal article" date="2019" name="Int. J. Syst. Evol. Microbiol.">
        <title>The Global Catalogue of Microorganisms (GCM) 10K type strain sequencing project: providing services to taxonomists for standard genome sequencing and annotation.</title>
        <authorList>
            <consortium name="The Broad Institute Genomics Platform"/>
            <consortium name="The Broad Institute Genome Sequencing Center for Infectious Disease"/>
            <person name="Wu L."/>
            <person name="Ma J."/>
        </authorList>
    </citation>
    <scope>NUCLEOTIDE SEQUENCE [LARGE SCALE GENOMIC DNA]</scope>
    <source>
        <strain evidence="3">JCM 12125</strain>
    </source>
</reference>
<dbReference type="EMBL" id="JBHSLF010000002">
    <property type="protein sequence ID" value="MFC5342664.1"/>
    <property type="molecule type" value="Genomic_DNA"/>
</dbReference>
<comment type="caution">
    <text evidence="2">The sequence shown here is derived from an EMBL/GenBank/DDBJ whole genome shotgun (WGS) entry which is preliminary data.</text>
</comment>
<organism evidence="2 3">
    <name type="scientific">Brevundimonas staleyi</name>
    <dbReference type="NCBI Taxonomy" id="74326"/>
    <lineage>
        <taxon>Bacteria</taxon>
        <taxon>Pseudomonadati</taxon>
        <taxon>Pseudomonadota</taxon>
        <taxon>Alphaproteobacteria</taxon>
        <taxon>Caulobacterales</taxon>
        <taxon>Caulobacteraceae</taxon>
        <taxon>Brevundimonas</taxon>
    </lineage>
</organism>
<dbReference type="Pfam" id="PF11159">
    <property type="entry name" value="DUF2939"/>
    <property type="match status" value="1"/>
</dbReference>
<dbReference type="RefSeq" id="WP_374038587.1">
    <property type="nucleotide sequence ID" value="NZ_CP169082.1"/>
</dbReference>
<dbReference type="InterPro" id="IPR021330">
    <property type="entry name" value="DUF2939"/>
</dbReference>
<feature type="region of interest" description="Disordered" evidence="1">
    <location>
        <begin position="111"/>
        <end position="135"/>
    </location>
</feature>
<proteinExistence type="predicted"/>
<evidence type="ECO:0000313" key="3">
    <source>
        <dbReference type="Proteomes" id="UP001596152"/>
    </source>
</evidence>
<gene>
    <name evidence="2" type="ORF">ACFPIE_01985</name>
</gene>
<evidence type="ECO:0000313" key="2">
    <source>
        <dbReference type="EMBL" id="MFC5342664.1"/>
    </source>
</evidence>
<feature type="compositionally biased region" description="Basic and acidic residues" evidence="1">
    <location>
        <begin position="118"/>
        <end position="135"/>
    </location>
</feature>
<evidence type="ECO:0000256" key="1">
    <source>
        <dbReference type="SAM" id="MobiDB-lite"/>
    </source>
</evidence>
<sequence length="185" mass="19743">MKGLIKGVLVLGVLAFLVAYFATPILTVNAIVATAKAGDEAALERLVDFPVFRDSVKDELTARLMAEANADPDVRSSGLGGLGMMLAPMLVSGAVDALVTAPTIAAMVRTAETPDPEDVARARAPEPEGQDKDIRQSYGYRDLNTFVLTLTDPDQPQQPLKLLLKRQGLFGWKLSGIDLPEKPAA</sequence>
<dbReference type="Proteomes" id="UP001596152">
    <property type="component" value="Unassembled WGS sequence"/>
</dbReference>